<dbReference type="InterPro" id="IPR035909">
    <property type="entry name" value="CheB_C"/>
</dbReference>
<dbReference type="Gene3D" id="3.40.50.180">
    <property type="entry name" value="Methylesterase CheB, C-terminal domain"/>
    <property type="match status" value="1"/>
</dbReference>
<evidence type="ECO:0000256" key="3">
    <source>
        <dbReference type="ARBA" id="ARBA00022801"/>
    </source>
</evidence>
<dbReference type="GO" id="GO:0006935">
    <property type="term" value="P:chemotaxis"/>
    <property type="evidence" value="ECO:0007669"/>
    <property type="project" value="UniProtKB-UniRule"/>
</dbReference>
<dbReference type="GO" id="GO:0000156">
    <property type="term" value="F:phosphorelay response regulator activity"/>
    <property type="evidence" value="ECO:0007669"/>
    <property type="project" value="InterPro"/>
</dbReference>
<sequence>MRIGIVNDMPMALELLRRIISKMPEHEVAWFALDGEAAILKCSKDRPDLILMDLIMPGINGVETTRRIMQETPCAIMVVTASVEANQALAFEALSAGAIDVVKTPVASIEEEFAPFQKKIYNISRIVGNGETAAESNINSRESAVSNKAEEVSEALLIGIGASTGGPAAVVEVLKSLPASFPAALVVVVHVDEEFAPGMAEWMNSQINLPVHLVREGERPKAGEVLFAATNEHLVLNHYQKLHYTPEPVSCHYRPSVDAFFSSLTRNWRGGAIGVLLTGMGRDGAQGLKSMRENGWQTIAQDEGSSAIYGMPKAAAMIGAASKILSLENIGPELIRMTKKL</sequence>
<keyword evidence="3 5" id="KW-0378">Hydrolase</keyword>
<comment type="catalytic activity">
    <reaction evidence="5">
        <text>L-glutaminyl-[protein] + H2O = L-glutamyl-[protein] + NH4(+)</text>
        <dbReference type="Rhea" id="RHEA:16441"/>
        <dbReference type="Rhea" id="RHEA-COMP:10207"/>
        <dbReference type="Rhea" id="RHEA-COMP:10208"/>
        <dbReference type="ChEBI" id="CHEBI:15377"/>
        <dbReference type="ChEBI" id="CHEBI:28938"/>
        <dbReference type="ChEBI" id="CHEBI:29973"/>
        <dbReference type="ChEBI" id="CHEBI:30011"/>
        <dbReference type="EC" id="3.5.1.44"/>
    </reaction>
</comment>
<keyword evidence="2 5" id="KW-0145">Chemotaxis</keyword>
<keyword evidence="5 7" id="KW-0597">Phosphoprotein</keyword>
<feature type="domain" description="CheB-type methylesterase" evidence="9">
    <location>
        <begin position="151"/>
        <end position="341"/>
    </location>
</feature>
<dbReference type="PIRSF" id="PIRSF000876">
    <property type="entry name" value="RR_chemtxs_CheB"/>
    <property type="match status" value="1"/>
</dbReference>
<organism evidence="10 11">
    <name type="scientific">Mariprofundus aestuarium</name>
    <dbReference type="NCBI Taxonomy" id="1921086"/>
    <lineage>
        <taxon>Bacteria</taxon>
        <taxon>Pseudomonadati</taxon>
        <taxon>Pseudomonadota</taxon>
        <taxon>Candidatius Mariprofundia</taxon>
        <taxon>Mariprofundales</taxon>
        <taxon>Mariprofundaceae</taxon>
        <taxon>Mariprofundus</taxon>
    </lineage>
</organism>
<dbReference type="RefSeq" id="WP_100276805.1">
    <property type="nucleotide sequence ID" value="NZ_CP018799.1"/>
</dbReference>
<feature type="domain" description="Response regulatory" evidence="8">
    <location>
        <begin position="2"/>
        <end position="119"/>
    </location>
</feature>
<dbReference type="NCBIfam" id="NF009206">
    <property type="entry name" value="PRK12555.1"/>
    <property type="match status" value="1"/>
</dbReference>
<dbReference type="Gene3D" id="3.40.50.2300">
    <property type="match status" value="1"/>
</dbReference>
<feature type="active site" evidence="5 6">
    <location>
        <position position="190"/>
    </location>
</feature>
<dbReference type="OrthoDB" id="9793421at2"/>
<dbReference type="CDD" id="cd16432">
    <property type="entry name" value="CheB_Rec"/>
    <property type="match status" value="1"/>
</dbReference>
<evidence type="ECO:0000256" key="7">
    <source>
        <dbReference type="PROSITE-ProRule" id="PRU00169"/>
    </source>
</evidence>
<dbReference type="Pfam" id="PF00072">
    <property type="entry name" value="Response_reg"/>
    <property type="match status" value="1"/>
</dbReference>
<dbReference type="Proteomes" id="UP000231701">
    <property type="component" value="Chromosome"/>
</dbReference>
<proteinExistence type="inferred from homology"/>
<feature type="active site" evidence="5 6">
    <location>
        <position position="163"/>
    </location>
</feature>
<comment type="subcellular location">
    <subcellularLocation>
        <location evidence="5">Cytoplasm</location>
    </subcellularLocation>
</comment>
<feature type="modified residue" description="4-aspartylphosphate" evidence="5 7">
    <location>
        <position position="53"/>
    </location>
</feature>
<accession>A0A2K8L1N1</accession>
<comment type="function">
    <text evidence="5">Involved in chemotaxis. Part of a chemotaxis signal transduction system that modulates chemotaxis in response to various stimuli. Catalyzes the demethylation of specific methylglutamate residues introduced into the chemoreceptors (methyl-accepting chemotaxis proteins or MCP) by CheR. Also mediates the irreversible deamidation of specific glutamine residues to glutamic acid.</text>
</comment>
<evidence type="ECO:0000259" key="9">
    <source>
        <dbReference type="PROSITE" id="PS50122"/>
    </source>
</evidence>
<dbReference type="HAMAP" id="MF_00099">
    <property type="entry name" value="CheB_chemtxs"/>
    <property type="match status" value="1"/>
</dbReference>
<dbReference type="EC" id="3.5.1.44" evidence="5"/>
<name>A0A2K8L1N1_MARES</name>
<protein>
    <recommendedName>
        <fullName evidence="5">Protein-glutamate methylesterase/protein-glutamine glutaminase</fullName>
        <ecNumber evidence="5">3.1.1.61</ecNumber>
        <ecNumber evidence="5">3.5.1.44</ecNumber>
    </recommendedName>
</protein>
<comment type="catalytic activity">
    <reaction evidence="4 5">
        <text>[protein]-L-glutamate 5-O-methyl ester + H2O = L-glutamyl-[protein] + methanol + H(+)</text>
        <dbReference type="Rhea" id="RHEA:23236"/>
        <dbReference type="Rhea" id="RHEA-COMP:10208"/>
        <dbReference type="Rhea" id="RHEA-COMP:10311"/>
        <dbReference type="ChEBI" id="CHEBI:15377"/>
        <dbReference type="ChEBI" id="CHEBI:15378"/>
        <dbReference type="ChEBI" id="CHEBI:17790"/>
        <dbReference type="ChEBI" id="CHEBI:29973"/>
        <dbReference type="ChEBI" id="CHEBI:82795"/>
        <dbReference type="EC" id="3.1.1.61"/>
    </reaction>
</comment>
<dbReference type="PROSITE" id="PS50110">
    <property type="entry name" value="RESPONSE_REGULATORY"/>
    <property type="match status" value="1"/>
</dbReference>
<dbReference type="Pfam" id="PF01339">
    <property type="entry name" value="CheB_methylest"/>
    <property type="match status" value="1"/>
</dbReference>
<evidence type="ECO:0000313" key="10">
    <source>
        <dbReference type="EMBL" id="ATX78844.1"/>
    </source>
</evidence>
<evidence type="ECO:0000256" key="2">
    <source>
        <dbReference type="ARBA" id="ARBA00022500"/>
    </source>
</evidence>
<dbReference type="SUPFAM" id="SSF52172">
    <property type="entry name" value="CheY-like"/>
    <property type="match status" value="1"/>
</dbReference>
<dbReference type="SUPFAM" id="SSF52738">
    <property type="entry name" value="Methylesterase CheB, C-terminal domain"/>
    <property type="match status" value="1"/>
</dbReference>
<dbReference type="GO" id="GO:0008984">
    <property type="term" value="F:protein-glutamate methylesterase activity"/>
    <property type="evidence" value="ECO:0007669"/>
    <property type="project" value="UniProtKB-UniRule"/>
</dbReference>
<dbReference type="GO" id="GO:0005737">
    <property type="term" value="C:cytoplasm"/>
    <property type="evidence" value="ECO:0007669"/>
    <property type="project" value="UniProtKB-SubCell"/>
</dbReference>
<dbReference type="InterPro" id="IPR000673">
    <property type="entry name" value="Sig_transdc_resp-reg_Me-estase"/>
</dbReference>
<dbReference type="InterPro" id="IPR011006">
    <property type="entry name" value="CheY-like_superfamily"/>
</dbReference>
<comment type="PTM">
    <text evidence="5">Phosphorylated by CheA. Phosphorylation of the N-terminal regulatory domain activates the methylesterase activity.</text>
</comment>
<keyword evidence="1 5" id="KW-0963">Cytoplasm</keyword>
<comment type="domain">
    <text evidence="5">Contains a C-terminal catalytic domain, and an N-terminal region which modulates catalytic activity.</text>
</comment>
<evidence type="ECO:0000259" key="8">
    <source>
        <dbReference type="PROSITE" id="PS50110"/>
    </source>
</evidence>
<comment type="similarity">
    <text evidence="5">Belongs to the CheB family.</text>
</comment>
<dbReference type="PROSITE" id="PS50122">
    <property type="entry name" value="CHEB"/>
    <property type="match status" value="1"/>
</dbReference>
<evidence type="ECO:0000256" key="6">
    <source>
        <dbReference type="PROSITE-ProRule" id="PRU00050"/>
    </source>
</evidence>
<dbReference type="PANTHER" id="PTHR42872">
    <property type="entry name" value="PROTEIN-GLUTAMATE METHYLESTERASE/PROTEIN-GLUTAMINE GLUTAMINASE"/>
    <property type="match status" value="1"/>
</dbReference>
<dbReference type="AlphaFoldDB" id="A0A2K8L1N1"/>
<dbReference type="InterPro" id="IPR008248">
    <property type="entry name" value="CheB-like"/>
</dbReference>
<reference evidence="10 11" key="1">
    <citation type="submission" date="2016-12" db="EMBL/GenBank/DDBJ databases">
        <title>Isolation and genomic insights into novel planktonic Zetaproteobacteria from stratified waters of the Chesapeake Bay.</title>
        <authorList>
            <person name="McAllister S.M."/>
            <person name="Kato S."/>
            <person name="Chan C.S."/>
            <person name="Chiu B.K."/>
            <person name="Field E.K."/>
        </authorList>
    </citation>
    <scope>NUCLEOTIDE SEQUENCE [LARGE SCALE GENOMIC DNA]</scope>
    <source>
        <strain evidence="10 11">CP-5</strain>
    </source>
</reference>
<keyword evidence="11" id="KW-1185">Reference proteome</keyword>
<dbReference type="InterPro" id="IPR001789">
    <property type="entry name" value="Sig_transdc_resp-reg_receiver"/>
</dbReference>
<evidence type="ECO:0000256" key="1">
    <source>
        <dbReference type="ARBA" id="ARBA00022490"/>
    </source>
</evidence>
<evidence type="ECO:0000313" key="11">
    <source>
        <dbReference type="Proteomes" id="UP000231701"/>
    </source>
</evidence>
<dbReference type="EMBL" id="CP018799">
    <property type="protein sequence ID" value="ATX78844.1"/>
    <property type="molecule type" value="Genomic_DNA"/>
</dbReference>
<dbReference type="GO" id="GO:0050568">
    <property type="term" value="F:protein-glutamine glutaminase activity"/>
    <property type="evidence" value="ECO:0007669"/>
    <property type="project" value="UniProtKB-UniRule"/>
</dbReference>
<dbReference type="SMART" id="SM00448">
    <property type="entry name" value="REC"/>
    <property type="match status" value="1"/>
</dbReference>
<evidence type="ECO:0000256" key="5">
    <source>
        <dbReference type="HAMAP-Rule" id="MF_00099"/>
    </source>
</evidence>
<dbReference type="EC" id="3.1.1.61" evidence="5"/>
<evidence type="ECO:0000256" key="4">
    <source>
        <dbReference type="ARBA" id="ARBA00048267"/>
    </source>
</evidence>
<gene>
    <name evidence="5" type="primary">cheB</name>
    <name evidence="10" type="ORF">Ga0123461_0403</name>
</gene>
<dbReference type="KEGG" id="maes:Ga0123461_0403"/>
<dbReference type="CDD" id="cd17541">
    <property type="entry name" value="REC_CheB-like"/>
    <property type="match status" value="1"/>
</dbReference>
<dbReference type="PANTHER" id="PTHR42872:SF6">
    <property type="entry name" value="PROTEIN-GLUTAMATE METHYLESTERASE_PROTEIN-GLUTAMINE GLUTAMINASE"/>
    <property type="match status" value="1"/>
</dbReference>
<feature type="active site" evidence="5 6">
    <location>
        <position position="283"/>
    </location>
</feature>